<dbReference type="EMBL" id="FNXY01000005">
    <property type="protein sequence ID" value="SEJ18013.1"/>
    <property type="molecule type" value="Genomic_DNA"/>
</dbReference>
<evidence type="ECO:0000313" key="1">
    <source>
        <dbReference type="EMBL" id="SEJ18013.1"/>
    </source>
</evidence>
<evidence type="ECO:0000313" key="2">
    <source>
        <dbReference type="Proteomes" id="UP000199532"/>
    </source>
</evidence>
<accession>A0A1H6WMD3</accession>
<sequence>MPAWIGKMNHASYGKRFRVYIWLLYKLTKNSQSDQLIYVYGFDLAAVALIFKHFSRRKIFVIYEIPDIREIFFSRGIGPALIRFFEKLTIPKIDLLIATSPEFISEYFTKIRKIDIPDYQIIENKVHQAQLSETSNPQKCKIPDKIKIGYFGVLRCAASLSCLILLADKNRFEIILRGIFMPATSHFEAQISNLENIKYFGPYKVPEDLSGIYNEVDIVWAAYPFSNNNIGNHLWARTNRFYESLFFHKPIIL</sequence>
<organism evidence="1 2">
    <name type="scientific">Dyadobacter koreensis</name>
    <dbReference type="NCBI Taxonomy" id="408657"/>
    <lineage>
        <taxon>Bacteria</taxon>
        <taxon>Pseudomonadati</taxon>
        <taxon>Bacteroidota</taxon>
        <taxon>Cytophagia</taxon>
        <taxon>Cytophagales</taxon>
        <taxon>Spirosomataceae</taxon>
        <taxon>Dyadobacter</taxon>
    </lineage>
</organism>
<proteinExistence type="predicted"/>
<dbReference type="AlphaFoldDB" id="A0A1H6WMD3"/>
<dbReference type="STRING" id="408657.SAMN04487995_3638"/>
<protein>
    <submittedName>
        <fullName evidence="1">Succinoglycan biosynthesis protein ExoL</fullName>
    </submittedName>
</protein>
<dbReference type="SUPFAM" id="SSF53756">
    <property type="entry name" value="UDP-Glycosyltransferase/glycogen phosphorylase"/>
    <property type="match status" value="1"/>
</dbReference>
<reference evidence="1 2" key="1">
    <citation type="submission" date="2016-10" db="EMBL/GenBank/DDBJ databases">
        <authorList>
            <person name="de Groot N.N."/>
        </authorList>
    </citation>
    <scope>NUCLEOTIDE SEQUENCE [LARGE SCALE GENOMIC DNA]</scope>
    <source>
        <strain evidence="1 2">DSM 19938</strain>
    </source>
</reference>
<name>A0A1H6WMD3_9BACT</name>
<gene>
    <name evidence="1" type="ORF">SAMN04487995_3638</name>
</gene>
<keyword evidence="2" id="KW-1185">Reference proteome</keyword>
<dbReference type="Proteomes" id="UP000199532">
    <property type="component" value="Unassembled WGS sequence"/>
</dbReference>